<evidence type="ECO:0000256" key="1">
    <source>
        <dbReference type="SAM" id="SignalP"/>
    </source>
</evidence>
<sequence>MKKVFLLAALFISLASYSQIEFVETTRTEVVSHVEFVYLEKVGEDSYNFYYKNINDPAVNEYVYFTFTNMNNDFGALHKIFLRGFEENPRESYKIKANGDVVWLKFERQHDNEVKVQIKQYVSRDPDVITQSKFISLDEINKLFSNQ</sequence>
<organism evidence="2 3">
    <name type="scientific">Tenacibaculum polynesiense</name>
    <dbReference type="NCBI Taxonomy" id="3137857"/>
    <lineage>
        <taxon>Bacteria</taxon>
        <taxon>Pseudomonadati</taxon>
        <taxon>Bacteroidota</taxon>
        <taxon>Flavobacteriia</taxon>
        <taxon>Flavobacteriales</taxon>
        <taxon>Flavobacteriaceae</taxon>
        <taxon>Tenacibaculum</taxon>
    </lineage>
</organism>
<evidence type="ECO:0000313" key="3">
    <source>
        <dbReference type="Proteomes" id="UP001497527"/>
    </source>
</evidence>
<reference evidence="2 3" key="1">
    <citation type="submission" date="2024-05" db="EMBL/GenBank/DDBJ databases">
        <authorList>
            <person name="Duchaud E."/>
        </authorList>
    </citation>
    <scope>NUCLEOTIDE SEQUENCE [LARGE SCALE GENOMIC DNA]</scope>
    <source>
        <strain evidence="2">Ena-SAMPLE-TAB-13-05-2024-13:56:06:370-140308</strain>
    </source>
</reference>
<protein>
    <submittedName>
        <fullName evidence="2">Uncharacterized protein</fullName>
    </submittedName>
</protein>
<name>A0ABM9P695_9FLAO</name>
<gene>
    <name evidence="2" type="ORF">T190423A01A_100061</name>
</gene>
<evidence type="ECO:0000313" key="2">
    <source>
        <dbReference type="EMBL" id="CAL2101073.1"/>
    </source>
</evidence>
<dbReference type="EMBL" id="CAXJIO010000001">
    <property type="protein sequence ID" value="CAL2101073.1"/>
    <property type="molecule type" value="Genomic_DNA"/>
</dbReference>
<dbReference type="Proteomes" id="UP001497527">
    <property type="component" value="Unassembled WGS sequence"/>
</dbReference>
<comment type="caution">
    <text evidence="2">The sequence shown here is derived from an EMBL/GenBank/DDBJ whole genome shotgun (WGS) entry which is preliminary data.</text>
</comment>
<keyword evidence="1" id="KW-0732">Signal</keyword>
<keyword evidence="3" id="KW-1185">Reference proteome</keyword>
<feature type="signal peptide" evidence="1">
    <location>
        <begin position="1"/>
        <end position="18"/>
    </location>
</feature>
<dbReference type="RefSeq" id="WP_348719035.1">
    <property type="nucleotide sequence ID" value="NZ_CAXJIO010000001.1"/>
</dbReference>
<feature type="chain" id="PRO_5045355367" evidence="1">
    <location>
        <begin position="19"/>
        <end position="147"/>
    </location>
</feature>
<proteinExistence type="predicted"/>
<accession>A0ABM9P695</accession>